<dbReference type="Pfam" id="PF08281">
    <property type="entry name" value="Sigma70_r4_2"/>
    <property type="match status" value="1"/>
</dbReference>
<name>A0A418YPD5_9SPHN</name>
<dbReference type="AlphaFoldDB" id="A0A418YPD5"/>
<accession>A0A418YPD5</accession>
<dbReference type="EMBL" id="QVRA01000018">
    <property type="protein sequence ID" value="RJG53175.1"/>
    <property type="molecule type" value="Genomic_DNA"/>
</dbReference>
<reference evidence="2 3" key="1">
    <citation type="submission" date="2018-08" db="EMBL/GenBank/DDBJ databases">
        <title>Sphingobium sp. EO9.</title>
        <authorList>
            <person name="Park Y."/>
            <person name="Kim K.H."/>
            <person name="Jeon C.O."/>
        </authorList>
    </citation>
    <scope>NUCLEOTIDE SEQUENCE [LARGE SCALE GENOMIC DNA]</scope>
    <source>
        <strain evidence="2 3">EO9</strain>
    </source>
</reference>
<protein>
    <submittedName>
        <fullName evidence="2">RNA polymerase subunit sigma</fullName>
    </submittedName>
</protein>
<dbReference type="InterPro" id="IPR013249">
    <property type="entry name" value="RNA_pol_sigma70_r4_t2"/>
</dbReference>
<dbReference type="GO" id="GO:0006352">
    <property type="term" value="P:DNA-templated transcription initiation"/>
    <property type="evidence" value="ECO:0007669"/>
    <property type="project" value="InterPro"/>
</dbReference>
<sequence>MPFRHLWERLRAGRTVVPQTRAAQRRHLLERSTRLGSPAVALARSRYADHDNIVIDPLETEARIHPDGFAVRAWVLVPKGDVPEDRLEAISNSLHKLARLSPDAQQIFFLATSYGLRVQEIASLLGVSPRKVRRSILTAIAALDTRETWSRL</sequence>
<dbReference type="Proteomes" id="UP000283469">
    <property type="component" value="Unassembled WGS sequence"/>
</dbReference>
<dbReference type="Gene3D" id="1.10.10.10">
    <property type="entry name" value="Winged helix-like DNA-binding domain superfamily/Winged helix DNA-binding domain"/>
    <property type="match status" value="1"/>
</dbReference>
<dbReference type="InterPro" id="IPR013324">
    <property type="entry name" value="RNA_pol_sigma_r3/r4-like"/>
</dbReference>
<dbReference type="SUPFAM" id="SSF88659">
    <property type="entry name" value="Sigma3 and sigma4 domains of RNA polymerase sigma factors"/>
    <property type="match status" value="1"/>
</dbReference>
<dbReference type="RefSeq" id="WP_119748611.1">
    <property type="nucleotide sequence ID" value="NZ_QVRA01000018.1"/>
</dbReference>
<dbReference type="InterPro" id="IPR036388">
    <property type="entry name" value="WH-like_DNA-bd_sf"/>
</dbReference>
<evidence type="ECO:0000259" key="1">
    <source>
        <dbReference type="Pfam" id="PF08281"/>
    </source>
</evidence>
<organism evidence="2 3">
    <name type="scientific">Sphingobium terrigena</name>
    <dbReference type="NCBI Taxonomy" id="2304063"/>
    <lineage>
        <taxon>Bacteria</taxon>
        <taxon>Pseudomonadati</taxon>
        <taxon>Pseudomonadota</taxon>
        <taxon>Alphaproteobacteria</taxon>
        <taxon>Sphingomonadales</taxon>
        <taxon>Sphingomonadaceae</taxon>
        <taxon>Sphingobium</taxon>
    </lineage>
</organism>
<evidence type="ECO:0000313" key="2">
    <source>
        <dbReference type="EMBL" id="RJG53175.1"/>
    </source>
</evidence>
<comment type="caution">
    <text evidence="2">The sequence shown here is derived from an EMBL/GenBank/DDBJ whole genome shotgun (WGS) entry which is preliminary data.</text>
</comment>
<keyword evidence="3" id="KW-1185">Reference proteome</keyword>
<evidence type="ECO:0000313" key="3">
    <source>
        <dbReference type="Proteomes" id="UP000283469"/>
    </source>
</evidence>
<dbReference type="GO" id="GO:0016987">
    <property type="term" value="F:sigma factor activity"/>
    <property type="evidence" value="ECO:0007669"/>
    <property type="project" value="InterPro"/>
</dbReference>
<proteinExistence type="predicted"/>
<feature type="domain" description="RNA polymerase sigma factor 70 region 4 type 2" evidence="1">
    <location>
        <begin position="96"/>
        <end position="140"/>
    </location>
</feature>
<gene>
    <name evidence="2" type="ORF">D0Z70_17300</name>
</gene>
<dbReference type="GO" id="GO:0003677">
    <property type="term" value="F:DNA binding"/>
    <property type="evidence" value="ECO:0007669"/>
    <property type="project" value="InterPro"/>
</dbReference>
<dbReference type="OrthoDB" id="7594132at2"/>